<dbReference type="GO" id="GO:0006508">
    <property type="term" value="P:proteolysis"/>
    <property type="evidence" value="ECO:0007669"/>
    <property type="project" value="UniProtKB-KW"/>
</dbReference>
<organism evidence="10 11">
    <name type="scientific">Hymenobacter taeanensis</name>
    <dbReference type="NCBI Taxonomy" id="2735321"/>
    <lineage>
        <taxon>Bacteria</taxon>
        <taxon>Pseudomonadati</taxon>
        <taxon>Bacteroidota</taxon>
        <taxon>Cytophagia</taxon>
        <taxon>Cytophagales</taxon>
        <taxon>Hymenobacteraceae</taxon>
        <taxon>Hymenobacter</taxon>
    </lineage>
</organism>
<dbReference type="GO" id="GO:0004252">
    <property type="term" value="F:serine-type endopeptidase activity"/>
    <property type="evidence" value="ECO:0007669"/>
    <property type="project" value="UniProtKB-UniRule"/>
</dbReference>
<dbReference type="NCBIfam" id="TIGR04183">
    <property type="entry name" value="Por_Secre_tail"/>
    <property type="match status" value="1"/>
</dbReference>
<dbReference type="PANTHER" id="PTHR43806:SF67">
    <property type="entry name" value="EGF-LIKE DOMAIN-CONTAINING PROTEIN"/>
    <property type="match status" value="1"/>
</dbReference>
<keyword evidence="2 5" id="KW-0645">Protease</keyword>
<evidence type="ECO:0000259" key="8">
    <source>
        <dbReference type="Pfam" id="PF00082"/>
    </source>
</evidence>
<evidence type="ECO:0000256" key="2">
    <source>
        <dbReference type="ARBA" id="ARBA00022670"/>
    </source>
</evidence>
<dbReference type="Pfam" id="PF18962">
    <property type="entry name" value="Por_Secre_tail"/>
    <property type="match status" value="1"/>
</dbReference>
<dbReference type="InterPro" id="IPR015500">
    <property type="entry name" value="Peptidase_S8_subtilisin-rel"/>
</dbReference>
<feature type="active site" description="Charge relay system" evidence="5">
    <location>
        <position position="195"/>
    </location>
</feature>
<evidence type="ECO:0000259" key="9">
    <source>
        <dbReference type="Pfam" id="PF18962"/>
    </source>
</evidence>
<keyword evidence="7" id="KW-0732">Signal</keyword>
<dbReference type="RefSeq" id="WP_171592711.1">
    <property type="nucleotide sequence ID" value="NZ_CP053538.1"/>
</dbReference>
<evidence type="ECO:0000256" key="3">
    <source>
        <dbReference type="ARBA" id="ARBA00022801"/>
    </source>
</evidence>
<dbReference type="PRINTS" id="PR00723">
    <property type="entry name" value="SUBTILISIN"/>
</dbReference>
<dbReference type="SUPFAM" id="SSF52743">
    <property type="entry name" value="Subtilisin-like"/>
    <property type="match status" value="1"/>
</dbReference>
<dbReference type="KEGG" id="hts:HMJ29_17535"/>
<evidence type="ECO:0000256" key="6">
    <source>
        <dbReference type="SAM" id="MobiDB-lite"/>
    </source>
</evidence>
<keyword evidence="4 5" id="KW-0720">Serine protease</keyword>
<feature type="active site" description="Charge relay system" evidence="5">
    <location>
        <position position="235"/>
    </location>
</feature>
<dbReference type="EMBL" id="CP053538">
    <property type="protein sequence ID" value="QJX48623.1"/>
    <property type="molecule type" value="Genomic_DNA"/>
</dbReference>
<dbReference type="PANTHER" id="PTHR43806">
    <property type="entry name" value="PEPTIDASE S8"/>
    <property type="match status" value="1"/>
</dbReference>
<dbReference type="PROSITE" id="PS51892">
    <property type="entry name" value="SUBTILASE"/>
    <property type="match status" value="1"/>
</dbReference>
<evidence type="ECO:0000256" key="7">
    <source>
        <dbReference type="SAM" id="SignalP"/>
    </source>
</evidence>
<dbReference type="InterPro" id="IPR000209">
    <property type="entry name" value="Peptidase_S8/S53_dom"/>
</dbReference>
<dbReference type="InterPro" id="IPR026444">
    <property type="entry name" value="Secre_tail"/>
</dbReference>
<feature type="active site" description="Charge relay system" evidence="5">
    <location>
        <position position="413"/>
    </location>
</feature>
<protein>
    <submittedName>
        <fullName evidence="10">S8 family serine peptidase</fullName>
    </submittedName>
</protein>
<dbReference type="AlphaFoldDB" id="A0A6M6BMH5"/>
<feature type="domain" description="Secretion system C-terminal sorting" evidence="9">
    <location>
        <begin position="489"/>
        <end position="563"/>
    </location>
</feature>
<sequence>MRLPHLLLVATLWTGTLPASAAASGPHHPPSATAVPAGTVRKHLVYFRDKASSPYSTSQPLAYLSARAVQRRQRQNIAILPRDLPVNPTYVQQVKAVAGAQLWYTSRWFNAAVVSCDSATLAQLQTLPCVQTIKTVNRGLPGSRKRDGADQEPAEQSRGTRAEYGPAYTQAKMIGAVEMHDAGFRGEGMQIAVFDAGFPGVNTTAPFASLRAENRLGSVFNFVDKNQQVFLRNNHGTNCLSTMAANQPGFYVGTAPKATYHLFITEDVTSEHPVEEVNWLIAAEYADSVGVDVISSSLGYTTFDYPSIDYTTNDLNGQTALSTKAATIAARVGMLVVNSAGNEGANSWRHVTAPADADSILTVGAVDSLLNRAGFSSVGPTADGRIKPNLSAMGQQTAIITPSGTATRGNGTSFSCPVLAGMAAGFWQANPTLTAQQVLRFLERSGSRASMPNDEIGYGIPHFVRAYNLANPSTPLAASPAAPRQELYIYPNPSKDNELFLQLAEAFRSKPLHIRIYDARGGLVNEQQLAATSASEVRLTPLQLPKGVYTCSVTAGKQQRTVRFVKL</sequence>
<dbReference type="InterPro" id="IPR050131">
    <property type="entry name" value="Peptidase_S8_subtilisin-like"/>
</dbReference>
<evidence type="ECO:0000256" key="5">
    <source>
        <dbReference type="PROSITE-ProRule" id="PRU01240"/>
    </source>
</evidence>
<feature type="domain" description="Peptidase S8/S53" evidence="8">
    <location>
        <begin position="186"/>
        <end position="459"/>
    </location>
</feature>
<evidence type="ECO:0000313" key="10">
    <source>
        <dbReference type="EMBL" id="QJX48623.1"/>
    </source>
</evidence>
<keyword evidence="11" id="KW-1185">Reference proteome</keyword>
<gene>
    <name evidence="10" type="ORF">HMJ29_17535</name>
</gene>
<dbReference type="Pfam" id="PF00082">
    <property type="entry name" value="Peptidase_S8"/>
    <property type="match status" value="1"/>
</dbReference>
<dbReference type="CDD" id="cd07493">
    <property type="entry name" value="Peptidases_S8_9"/>
    <property type="match status" value="1"/>
</dbReference>
<keyword evidence="3 5" id="KW-0378">Hydrolase</keyword>
<proteinExistence type="inferred from homology"/>
<feature type="chain" id="PRO_5027081205" evidence="7">
    <location>
        <begin position="22"/>
        <end position="567"/>
    </location>
</feature>
<dbReference type="InterPro" id="IPR036852">
    <property type="entry name" value="Peptidase_S8/S53_dom_sf"/>
</dbReference>
<name>A0A6M6BMH5_9BACT</name>
<evidence type="ECO:0000313" key="11">
    <source>
        <dbReference type="Proteomes" id="UP000501623"/>
    </source>
</evidence>
<dbReference type="Proteomes" id="UP000501623">
    <property type="component" value="Chromosome"/>
</dbReference>
<accession>A0A6M6BMH5</accession>
<comment type="similarity">
    <text evidence="1 5">Belongs to the peptidase S8 family.</text>
</comment>
<evidence type="ECO:0000256" key="4">
    <source>
        <dbReference type="ARBA" id="ARBA00022825"/>
    </source>
</evidence>
<feature type="signal peptide" evidence="7">
    <location>
        <begin position="1"/>
        <end position="21"/>
    </location>
</feature>
<dbReference type="Gene3D" id="3.40.50.200">
    <property type="entry name" value="Peptidase S8/S53 domain"/>
    <property type="match status" value="1"/>
</dbReference>
<reference evidence="10 11" key="1">
    <citation type="submission" date="2020-05" db="EMBL/GenBank/DDBJ databases">
        <title>Complete genome sequence of Hymenobacter sp. TS19 in Coasted Sand Dune.</title>
        <authorList>
            <person name="Lee J.-H."/>
            <person name="Jung J.-H."/>
            <person name="Jeong S."/>
            <person name="Zhao L."/>
            <person name="Kim M.-K."/>
            <person name="Seo H.-S."/>
            <person name="Lim S."/>
        </authorList>
    </citation>
    <scope>NUCLEOTIDE SEQUENCE [LARGE SCALE GENOMIC DNA]</scope>
    <source>
        <strain evidence="10 11">TS19</strain>
    </source>
</reference>
<evidence type="ECO:0000256" key="1">
    <source>
        <dbReference type="ARBA" id="ARBA00011073"/>
    </source>
</evidence>
<feature type="region of interest" description="Disordered" evidence="6">
    <location>
        <begin position="138"/>
        <end position="163"/>
    </location>
</feature>